<evidence type="ECO:0000313" key="2">
    <source>
        <dbReference type="EMBL" id="OMP10982.1"/>
    </source>
</evidence>
<reference evidence="3" key="1">
    <citation type="submission" date="2013-09" db="EMBL/GenBank/DDBJ databases">
        <title>Corchorus olitorius genome sequencing.</title>
        <authorList>
            <person name="Alam M."/>
            <person name="Haque M.S."/>
            <person name="Islam M.S."/>
            <person name="Emdad E.M."/>
            <person name="Islam M.M."/>
            <person name="Ahmed B."/>
            <person name="Halim A."/>
            <person name="Hossen Q.M.M."/>
            <person name="Hossain M.Z."/>
            <person name="Ahmed R."/>
            <person name="Khan M.M."/>
            <person name="Islam R."/>
            <person name="Rashid M.M."/>
            <person name="Khan S.A."/>
            <person name="Rahman M.S."/>
            <person name="Alam M."/>
            <person name="Yahiya A.S."/>
            <person name="Khan M.S."/>
            <person name="Azam M.S."/>
            <person name="Haque T."/>
            <person name="Lashkar M.Z.H."/>
            <person name="Akhand A.I."/>
            <person name="Morshed G."/>
            <person name="Roy S."/>
            <person name="Uddin K.S."/>
            <person name="Rabeya T."/>
            <person name="Hossain A.S."/>
            <person name="Chowdhury A."/>
            <person name="Snigdha A.R."/>
            <person name="Mortoza M.S."/>
            <person name="Matin S.A."/>
            <person name="Hoque S.M.E."/>
            <person name="Islam M.K."/>
            <person name="Roy D.K."/>
            <person name="Haider R."/>
            <person name="Moosa M.M."/>
            <person name="Elias S.M."/>
            <person name="Hasan A.M."/>
            <person name="Jahan S."/>
            <person name="Shafiuddin M."/>
            <person name="Mahmood N."/>
            <person name="Shommy N.S."/>
        </authorList>
    </citation>
    <scope>NUCLEOTIDE SEQUENCE [LARGE SCALE GENOMIC DNA]</scope>
    <source>
        <strain evidence="3">cv. O-4</strain>
    </source>
</reference>
<keyword evidence="3" id="KW-1185">Reference proteome</keyword>
<evidence type="ECO:0000256" key="1">
    <source>
        <dbReference type="SAM" id="MobiDB-lite"/>
    </source>
</evidence>
<name>A0A1R3KV81_9ROSI</name>
<sequence>MDDTISRDAYLTRPDVRTYSSKEDLFTFFYNREGLEHYLDQSLSFLQLLNSDPNRDAHHSHQRRPSARVPLLVLRPSMKGLVEEKGMPSRTEGAIAESFRLSKVSSIPVHGEPIGEGYDEVRKGPMRVAANSFYLSLWAVVATQKLNEYNFGSRRRKTKKFNESILTQKESKRTWALDDLKKGSAGKGCMPIQSRSPLVLLAGSSCRLQPQTSVGAPSPHLEDLEESQLKQLK</sequence>
<feature type="region of interest" description="Disordered" evidence="1">
    <location>
        <begin position="211"/>
        <end position="233"/>
    </location>
</feature>
<gene>
    <name evidence="2" type="ORF">COLO4_04107</name>
</gene>
<comment type="caution">
    <text evidence="2">The sequence shown here is derived from an EMBL/GenBank/DDBJ whole genome shotgun (WGS) entry which is preliminary data.</text>
</comment>
<evidence type="ECO:0000313" key="3">
    <source>
        <dbReference type="Proteomes" id="UP000187203"/>
    </source>
</evidence>
<accession>A0A1R3KV81</accession>
<dbReference type="Proteomes" id="UP000187203">
    <property type="component" value="Unassembled WGS sequence"/>
</dbReference>
<proteinExistence type="predicted"/>
<organism evidence="2 3">
    <name type="scientific">Corchorus olitorius</name>
    <dbReference type="NCBI Taxonomy" id="93759"/>
    <lineage>
        <taxon>Eukaryota</taxon>
        <taxon>Viridiplantae</taxon>
        <taxon>Streptophyta</taxon>
        <taxon>Embryophyta</taxon>
        <taxon>Tracheophyta</taxon>
        <taxon>Spermatophyta</taxon>
        <taxon>Magnoliopsida</taxon>
        <taxon>eudicotyledons</taxon>
        <taxon>Gunneridae</taxon>
        <taxon>Pentapetalae</taxon>
        <taxon>rosids</taxon>
        <taxon>malvids</taxon>
        <taxon>Malvales</taxon>
        <taxon>Malvaceae</taxon>
        <taxon>Grewioideae</taxon>
        <taxon>Apeibeae</taxon>
        <taxon>Corchorus</taxon>
    </lineage>
</organism>
<dbReference type="EMBL" id="AWUE01011111">
    <property type="protein sequence ID" value="OMP10982.1"/>
    <property type="molecule type" value="Genomic_DNA"/>
</dbReference>
<dbReference type="AlphaFoldDB" id="A0A1R3KV81"/>
<protein>
    <submittedName>
        <fullName evidence="2">Myosin 1</fullName>
    </submittedName>
</protein>